<sequence length="79" mass="8255">MFPVALIRAAAVAGWTLAIRLLNEPTALFRTLLALATAPLMVEFTAAIPAAVYGTAAFAFRVALTAACVYSWSGRLAAV</sequence>
<evidence type="ECO:0000313" key="1">
    <source>
        <dbReference type="EMBL" id="MBW71240.1"/>
    </source>
</evidence>
<organism evidence="1">
    <name type="scientific">Anopheles darlingi</name>
    <name type="common">Mosquito</name>
    <dbReference type="NCBI Taxonomy" id="43151"/>
    <lineage>
        <taxon>Eukaryota</taxon>
        <taxon>Metazoa</taxon>
        <taxon>Ecdysozoa</taxon>
        <taxon>Arthropoda</taxon>
        <taxon>Hexapoda</taxon>
        <taxon>Insecta</taxon>
        <taxon>Pterygota</taxon>
        <taxon>Neoptera</taxon>
        <taxon>Endopterygota</taxon>
        <taxon>Diptera</taxon>
        <taxon>Nematocera</taxon>
        <taxon>Culicoidea</taxon>
        <taxon>Culicidae</taxon>
        <taxon>Anophelinae</taxon>
        <taxon>Anopheles</taxon>
    </lineage>
</organism>
<dbReference type="AlphaFoldDB" id="A0A2M4D0Y2"/>
<dbReference type="EMBL" id="GGFL01007062">
    <property type="protein sequence ID" value="MBW71240.1"/>
    <property type="molecule type" value="Transcribed_RNA"/>
</dbReference>
<name>A0A2M4D0Y2_ANODA</name>
<reference evidence="1" key="1">
    <citation type="submission" date="2018-01" db="EMBL/GenBank/DDBJ databases">
        <title>An insight into the sialome of Amazonian anophelines.</title>
        <authorList>
            <person name="Ribeiro J.M."/>
            <person name="Scarpassa V."/>
            <person name="Calvo E."/>
        </authorList>
    </citation>
    <scope>NUCLEOTIDE SEQUENCE</scope>
</reference>
<proteinExistence type="predicted"/>
<accession>A0A2M4D0Y2</accession>
<protein>
    <submittedName>
        <fullName evidence="1">Putative secreted protein</fullName>
    </submittedName>
</protein>